<dbReference type="Pfam" id="PF20670">
    <property type="entry name" value="DUF6816"/>
    <property type="match status" value="1"/>
</dbReference>
<comment type="caution">
    <text evidence="3">The sequence shown here is derived from an EMBL/GenBank/DDBJ whole genome shotgun (WGS) entry which is preliminary data.</text>
</comment>
<dbReference type="InterPro" id="IPR049213">
    <property type="entry name" value="DUF6816"/>
</dbReference>
<dbReference type="PATRIC" id="fig|1637645.4.peg.3069"/>
<name>A0A0F5Y9H2_9CYAN</name>
<dbReference type="EMBL" id="LATL02000151">
    <property type="protein sequence ID" value="KKD35514.1"/>
    <property type="molecule type" value="Genomic_DNA"/>
</dbReference>
<reference evidence="3 4" key="1">
    <citation type="submission" date="2015-06" db="EMBL/GenBank/DDBJ databases">
        <title>Draft genome assembly of filamentous brackish cyanobacterium Limnoraphis robusta strain CS-951.</title>
        <authorList>
            <person name="Willis A."/>
            <person name="Parks M."/>
            <person name="Burford M.A."/>
        </authorList>
    </citation>
    <scope>NUCLEOTIDE SEQUENCE [LARGE SCALE GENOMIC DNA]</scope>
    <source>
        <strain evidence="3 4">CS-951</strain>
    </source>
</reference>
<feature type="domain" description="DUF6816" evidence="2">
    <location>
        <begin position="46"/>
        <end position="269"/>
    </location>
</feature>
<feature type="chain" id="PRO_5002497582" description="DUF6816 domain-containing protein" evidence="1">
    <location>
        <begin position="25"/>
        <end position="275"/>
    </location>
</feature>
<dbReference type="OrthoDB" id="481107at2"/>
<dbReference type="Proteomes" id="UP000033607">
    <property type="component" value="Unassembled WGS sequence"/>
</dbReference>
<dbReference type="AlphaFoldDB" id="A0A0F5Y9H2"/>
<evidence type="ECO:0000313" key="3">
    <source>
        <dbReference type="EMBL" id="KKD35514.1"/>
    </source>
</evidence>
<feature type="signal peptide" evidence="1">
    <location>
        <begin position="1"/>
        <end position="24"/>
    </location>
</feature>
<accession>A0A0F5Y9H2</accession>
<proteinExistence type="predicted"/>
<evidence type="ECO:0000313" key="4">
    <source>
        <dbReference type="Proteomes" id="UP000033607"/>
    </source>
</evidence>
<protein>
    <recommendedName>
        <fullName evidence="2">DUF6816 domain-containing protein</fullName>
    </recommendedName>
</protein>
<keyword evidence="1" id="KW-0732">Signal</keyword>
<organism evidence="3 4">
    <name type="scientific">Limnoraphis robusta CS-951</name>
    <dbReference type="NCBI Taxonomy" id="1637645"/>
    <lineage>
        <taxon>Bacteria</taxon>
        <taxon>Bacillati</taxon>
        <taxon>Cyanobacteriota</taxon>
        <taxon>Cyanophyceae</taxon>
        <taxon>Oscillatoriophycideae</taxon>
        <taxon>Oscillatoriales</taxon>
        <taxon>Sirenicapillariaceae</taxon>
        <taxon>Limnoraphis</taxon>
    </lineage>
</organism>
<sequence length="275" mass="31309">MNLRKLIIICLFFLCFFTGNSANAGQLYERVAEFPNWESKPILNEAEGDLIYPKWMAGEWQVTSTLVEMVAPLAPEIVTPGFESNRQYLNQPITFNVRFFPAKNKLINVNFPFPQSLKVLNNSARKTDNIVGDRAFNGFNIAKAVLGEKAVLSVKVDPKNPNRQITFLDNDNQLLSTVTLRGSETPSFDEFVSTEIVQQIFQSETSIYLNEVETTTAYQAKFNAKYPKKVDKINANQITAIYLSPQDPDYFQAENQPVSLYRYQLKLQPIKTVKN</sequence>
<evidence type="ECO:0000259" key="2">
    <source>
        <dbReference type="Pfam" id="PF20670"/>
    </source>
</evidence>
<evidence type="ECO:0000256" key="1">
    <source>
        <dbReference type="SAM" id="SignalP"/>
    </source>
</evidence>
<gene>
    <name evidence="3" type="ORF">WN50_24930</name>
</gene>
<dbReference type="RefSeq" id="WP_046281308.1">
    <property type="nucleotide sequence ID" value="NZ_LATL02000151.1"/>
</dbReference>